<protein>
    <submittedName>
        <fullName evidence="2">Spore coat protein B</fullName>
    </submittedName>
</protein>
<name>A0ABU1U0I0_9BACL</name>
<gene>
    <name evidence="2" type="ORF">J2X07_001943</name>
</gene>
<dbReference type="RefSeq" id="WP_310258342.1">
    <property type="nucleotide sequence ID" value="NZ_JAVDWA010000003.1"/>
</dbReference>
<organism evidence="2 3">
    <name type="scientific">Fictibacillus barbaricus</name>
    <dbReference type="NCBI Taxonomy" id="182136"/>
    <lineage>
        <taxon>Bacteria</taxon>
        <taxon>Bacillati</taxon>
        <taxon>Bacillota</taxon>
        <taxon>Bacilli</taxon>
        <taxon>Bacillales</taxon>
        <taxon>Fictibacillaceae</taxon>
        <taxon>Fictibacillus</taxon>
    </lineage>
</organism>
<reference evidence="2 3" key="1">
    <citation type="submission" date="2023-07" db="EMBL/GenBank/DDBJ databases">
        <title>Sorghum-associated microbial communities from plants grown in Nebraska, USA.</title>
        <authorList>
            <person name="Schachtman D."/>
        </authorList>
    </citation>
    <scope>NUCLEOTIDE SEQUENCE [LARGE SCALE GENOMIC DNA]</scope>
    <source>
        <strain evidence="2 3">BE211</strain>
    </source>
</reference>
<evidence type="ECO:0000256" key="1">
    <source>
        <dbReference type="SAM" id="MobiDB-lite"/>
    </source>
</evidence>
<dbReference type="Proteomes" id="UP001258181">
    <property type="component" value="Unassembled WGS sequence"/>
</dbReference>
<evidence type="ECO:0000313" key="2">
    <source>
        <dbReference type="EMBL" id="MDR7072957.1"/>
    </source>
</evidence>
<keyword evidence="2" id="KW-0946">Virion</keyword>
<feature type="region of interest" description="Disordered" evidence="1">
    <location>
        <begin position="184"/>
        <end position="207"/>
    </location>
</feature>
<feature type="compositionally biased region" description="Basic residues" evidence="1">
    <location>
        <begin position="76"/>
        <end position="87"/>
    </location>
</feature>
<proteinExistence type="predicted"/>
<accession>A0ABU1U0I0</accession>
<dbReference type="EMBL" id="JAVDWA010000003">
    <property type="protein sequence ID" value="MDR7072957.1"/>
    <property type="molecule type" value="Genomic_DNA"/>
</dbReference>
<keyword evidence="3" id="KW-1185">Reference proteome</keyword>
<evidence type="ECO:0000313" key="3">
    <source>
        <dbReference type="Proteomes" id="UP001258181"/>
    </source>
</evidence>
<comment type="caution">
    <text evidence="2">The sequence shown here is derived from an EMBL/GenBank/DDBJ whole genome shotgun (WGS) entry which is preliminary data.</text>
</comment>
<sequence>MKEHTSHQTLTSGELVNLLGQFIRVNTGGHESRVGRLVCVGKNFIAIETDKRDGDGKGKGKGKGKDESSSSSSSSSHHKKMRRGRRSHKQVIFYQLDHVKAIIIEADELCCWTNPKKVSNDTFRDVIKHFINHKVKINRGGPDSIEGVLVAVRGNTLQIIDGDNVIFVTIFHIKSFSEIGGCREEMPGVPRRSESSSSSSSHGKKRK</sequence>
<feature type="compositionally biased region" description="Basic and acidic residues" evidence="1">
    <location>
        <begin position="50"/>
        <end position="68"/>
    </location>
</feature>
<feature type="compositionally biased region" description="Basic and acidic residues" evidence="1">
    <location>
        <begin position="184"/>
        <end position="194"/>
    </location>
</feature>
<keyword evidence="2" id="KW-0167">Capsid protein</keyword>
<feature type="region of interest" description="Disordered" evidence="1">
    <location>
        <begin position="50"/>
        <end position="87"/>
    </location>
</feature>